<name>A0A4P6JVP4_KTERU</name>
<protein>
    <submittedName>
        <fullName evidence="4">J domain-containing protein</fullName>
    </submittedName>
</protein>
<evidence type="ECO:0000313" key="5">
    <source>
        <dbReference type="Proteomes" id="UP000290365"/>
    </source>
</evidence>
<feature type="transmembrane region" description="Helical" evidence="2">
    <location>
        <begin position="271"/>
        <end position="296"/>
    </location>
</feature>
<accession>A0A4P6JVP4</accession>
<evidence type="ECO:0000259" key="3">
    <source>
        <dbReference type="PROSITE" id="PS50076"/>
    </source>
</evidence>
<dbReference type="SUPFAM" id="SSF46565">
    <property type="entry name" value="Chaperone J-domain"/>
    <property type="match status" value="1"/>
</dbReference>
<reference evidence="4 5" key="1">
    <citation type="submission" date="2019-01" db="EMBL/GenBank/DDBJ databases">
        <title>Ktedonosporobacter rubrisoli SCAWS-G2.</title>
        <authorList>
            <person name="Huang Y."/>
            <person name="Yan B."/>
        </authorList>
    </citation>
    <scope>NUCLEOTIDE SEQUENCE [LARGE SCALE GENOMIC DNA]</scope>
    <source>
        <strain evidence="4 5">SCAWS-G2</strain>
    </source>
</reference>
<gene>
    <name evidence="4" type="ORF">EPA93_24895</name>
</gene>
<dbReference type="InterPro" id="IPR050817">
    <property type="entry name" value="DjlA_DnaK_co-chaperone"/>
</dbReference>
<organism evidence="4 5">
    <name type="scientific">Ktedonosporobacter rubrisoli</name>
    <dbReference type="NCBI Taxonomy" id="2509675"/>
    <lineage>
        <taxon>Bacteria</taxon>
        <taxon>Bacillati</taxon>
        <taxon>Chloroflexota</taxon>
        <taxon>Ktedonobacteria</taxon>
        <taxon>Ktedonobacterales</taxon>
        <taxon>Ktedonosporobacteraceae</taxon>
        <taxon>Ktedonosporobacter</taxon>
    </lineage>
</organism>
<feature type="domain" description="J" evidence="3">
    <location>
        <begin position="7"/>
        <end position="71"/>
    </location>
</feature>
<feature type="compositionally biased region" description="Low complexity" evidence="1">
    <location>
        <begin position="86"/>
        <end position="99"/>
    </location>
</feature>
<dbReference type="RefSeq" id="WP_129890099.1">
    <property type="nucleotide sequence ID" value="NZ_CP035758.1"/>
</dbReference>
<dbReference type="KEGG" id="kbs:EPA93_24895"/>
<evidence type="ECO:0000256" key="2">
    <source>
        <dbReference type="SAM" id="Phobius"/>
    </source>
</evidence>
<dbReference type="OrthoDB" id="9779889at2"/>
<dbReference type="PROSITE" id="PS50076">
    <property type="entry name" value="DNAJ_2"/>
    <property type="match status" value="1"/>
</dbReference>
<dbReference type="InterPro" id="IPR001623">
    <property type="entry name" value="DnaJ_domain"/>
</dbReference>
<dbReference type="AlphaFoldDB" id="A0A4P6JVP4"/>
<dbReference type="Gene3D" id="1.10.287.110">
    <property type="entry name" value="DnaJ domain"/>
    <property type="match status" value="1"/>
</dbReference>
<feature type="region of interest" description="Disordered" evidence="1">
    <location>
        <begin position="73"/>
        <end position="110"/>
    </location>
</feature>
<keyword evidence="2" id="KW-0472">Membrane</keyword>
<sequence length="297" mass="33587">MNAFNNDYYAILGVDADASPTAIKQAFKKLALQYHPDVYKGEDAHERMRLLLLAYQTLNDPVARKRYDLQRAEHLPSARRVSSSGTPAAKATATTTRQRPPSPQARRDRQRHYAFPDLRVGQAARIDLGDMVYSLSEDEARALLEQGMLRGIAPEAEKDTYYCHRCHHRWAPAGSREEEDLPASCPACRATDWMEYLLLRCVHCCAVFESEQIRYEIGSYAYGKRNVLGSEALCPPYELFPLCPYCSSARWCPAEDKRVHTLRQRAAQQAALWRMIWIGVALVAMVVIGVVALGVLR</sequence>
<dbReference type="PANTHER" id="PTHR24074">
    <property type="entry name" value="CO-CHAPERONE PROTEIN DJLA"/>
    <property type="match status" value="1"/>
</dbReference>
<keyword evidence="5" id="KW-1185">Reference proteome</keyword>
<keyword evidence="2" id="KW-0812">Transmembrane</keyword>
<evidence type="ECO:0000313" key="4">
    <source>
        <dbReference type="EMBL" id="QBD79046.1"/>
    </source>
</evidence>
<keyword evidence="2" id="KW-1133">Transmembrane helix</keyword>
<dbReference type="CDD" id="cd06257">
    <property type="entry name" value="DnaJ"/>
    <property type="match status" value="1"/>
</dbReference>
<evidence type="ECO:0000256" key="1">
    <source>
        <dbReference type="SAM" id="MobiDB-lite"/>
    </source>
</evidence>
<dbReference type="SMART" id="SM00271">
    <property type="entry name" value="DnaJ"/>
    <property type="match status" value="1"/>
</dbReference>
<proteinExistence type="predicted"/>
<dbReference type="EMBL" id="CP035758">
    <property type="protein sequence ID" value="QBD79046.1"/>
    <property type="molecule type" value="Genomic_DNA"/>
</dbReference>
<dbReference type="PRINTS" id="PR00625">
    <property type="entry name" value="JDOMAIN"/>
</dbReference>
<dbReference type="Pfam" id="PF00226">
    <property type="entry name" value="DnaJ"/>
    <property type="match status" value="1"/>
</dbReference>
<dbReference type="InterPro" id="IPR036869">
    <property type="entry name" value="J_dom_sf"/>
</dbReference>
<dbReference type="Proteomes" id="UP000290365">
    <property type="component" value="Chromosome"/>
</dbReference>